<evidence type="ECO:0000256" key="4">
    <source>
        <dbReference type="PIRSR" id="PIRSR000097-3"/>
    </source>
</evidence>
<dbReference type="Gene3D" id="3.20.20.100">
    <property type="entry name" value="NADP-dependent oxidoreductase domain"/>
    <property type="match status" value="1"/>
</dbReference>
<dbReference type="InterPro" id="IPR020471">
    <property type="entry name" value="AKR"/>
</dbReference>
<dbReference type="SUPFAM" id="SSF51430">
    <property type="entry name" value="NAD(P)-linked oxidoreductase"/>
    <property type="match status" value="1"/>
</dbReference>
<evidence type="ECO:0000259" key="5">
    <source>
        <dbReference type="Pfam" id="PF00248"/>
    </source>
</evidence>
<dbReference type="Pfam" id="PF00248">
    <property type="entry name" value="Aldo_ket_red"/>
    <property type="match status" value="1"/>
</dbReference>
<evidence type="ECO:0000256" key="1">
    <source>
        <dbReference type="ARBA" id="ARBA00023002"/>
    </source>
</evidence>
<dbReference type="PANTHER" id="PTHR11732">
    <property type="entry name" value="ALDO/KETO REDUCTASE"/>
    <property type="match status" value="1"/>
</dbReference>
<keyword evidence="1" id="KW-0560">Oxidoreductase</keyword>
<evidence type="ECO:0000313" key="7">
    <source>
        <dbReference type="Proteomes" id="UP000807159"/>
    </source>
</evidence>
<feature type="site" description="Lowers pKa of active site Tyr" evidence="4">
    <location>
        <position position="65"/>
    </location>
</feature>
<feature type="active site" description="Proton donor" evidence="2">
    <location>
        <position position="35"/>
    </location>
</feature>
<feature type="binding site" evidence="3">
    <location>
        <position position="98"/>
    </location>
    <ligand>
        <name>substrate</name>
    </ligand>
</feature>
<protein>
    <recommendedName>
        <fullName evidence="5">NADP-dependent oxidoreductase domain-containing protein</fullName>
    </recommendedName>
</protein>
<accession>A0A8T2XFL3</accession>
<feature type="domain" description="NADP-dependent oxidoreductase" evidence="5">
    <location>
        <begin position="21"/>
        <end position="271"/>
    </location>
</feature>
<dbReference type="EMBL" id="JACEGQ020000012">
    <property type="protein sequence ID" value="KAH8491976.1"/>
    <property type="molecule type" value="Genomic_DNA"/>
</dbReference>
<dbReference type="AlphaFoldDB" id="A0A8T2XFL3"/>
<proteinExistence type="predicted"/>
<keyword evidence="7" id="KW-1185">Reference proteome</keyword>
<dbReference type="PROSITE" id="PS00062">
    <property type="entry name" value="ALDOKETO_REDUCTASE_2"/>
    <property type="match status" value="1"/>
</dbReference>
<dbReference type="InterPro" id="IPR018170">
    <property type="entry name" value="Aldo/ket_reductase_CS"/>
</dbReference>
<dbReference type="CDD" id="cd19124">
    <property type="entry name" value="AKR_AKR4A_4B"/>
    <property type="match status" value="1"/>
</dbReference>
<gene>
    <name evidence="6" type="ORF">H0E87_021536</name>
</gene>
<dbReference type="InterPro" id="IPR036812">
    <property type="entry name" value="NAD(P)_OxRdtase_dom_sf"/>
</dbReference>
<comment type="caution">
    <text evidence="6">The sequence shown here is derived from an EMBL/GenBank/DDBJ whole genome shotgun (WGS) entry which is preliminary data.</text>
</comment>
<dbReference type="Proteomes" id="UP000807159">
    <property type="component" value="Chromosome 12"/>
</dbReference>
<dbReference type="FunFam" id="3.20.20.100:FF:000014">
    <property type="entry name" value="NAD(P)-linked oxidoreductase superfamily protein"/>
    <property type="match status" value="1"/>
</dbReference>
<dbReference type="GO" id="GO:0044550">
    <property type="term" value="P:secondary metabolite biosynthetic process"/>
    <property type="evidence" value="ECO:0007669"/>
    <property type="project" value="UniProtKB-ARBA"/>
</dbReference>
<name>A0A8T2XFL3_POPDE</name>
<dbReference type="PROSITE" id="PS00798">
    <property type="entry name" value="ALDOKETO_REDUCTASE_1"/>
    <property type="match status" value="1"/>
</dbReference>
<reference evidence="6" key="1">
    <citation type="journal article" date="2021" name="J. Hered.">
        <title>Genome Assembly of Salicaceae Populus deltoides (Eastern Cottonwood) I-69 Based on Nanopore Sequencing and Hi-C Technologies.</title>
        <authorList>
            <person name="Bai S."/>
            <person name="Wu H."/>
            <person name="Zhang J."/>
            <person name="Pan Z."/>
            <person name="Zhao W."/>
            <person name="Li Z."/>
            <person name="Tong C."/>
        </authorList>
    </citation>
    <scope>NUCLEOTIDE SEQUENCE</scope>
    <source>
        <tissue evidence="6">Leaf</tissue>
    </source>
</reference>
<evidence type="ECO:0000256" key="3">
    <source>
        <dbReference type="PIRSR" id="PIRSR000097-2"/>
    </source>
</evidence>
<sequence length="305" mass="34417">MGTVAVPLPPSEILVPVFINAIEIGYRHFDSASLYGSEESLGQAVAEALDRGLLSSREDLFITSKLWCPDAHHDLVLPALKKSLQRLRLEYVDLYLIHMPARVKQEVEGLNFSEEDLLPFDIKGTWEAMEECSRLGLCKSIGVSNFSSKKISQLLEHATISPTVNQVEMNAAWQQKKLLEFCKEKGIHVSAWSPLGANGACWGTLAVMESPILKQIAAAKVKSVAQIALRWIHEQGASVIVKSFNKERMKLNLQIFDWELSTEDTEKIKNIPQRKGYLGEMFISKDYGPYKSLEEFWDDDIDNYQ</sequence>
<organism evidence="6 7">
    <name type="scientific">Populus deltoides</name>
    <name type="common">Eastern poplar</name>
    <name type="synonym">Eastern cottonwood</name>
    <dbReference type="NCBI Taxonomy" id="3696"/>
    <lineage>
        <taxon>Eukaryota</taxon>
        <taxon>Viridiplantae</taxon>
        <taxon>Streptophyta</taxon>
        <taxon>Embryophyta</taxon>
        <taxon>Tracheophyta</taxon>
        <taxon>Spermatophyta</taxon>
        <taxon>Magnoliopsida</taxon>
        <taxon>eudicotyledons</taxon>
        <taxon>Gunneridae</taxon>
        <taxon>Pentapetalae</taxon>
        <taxon>rosids</taxon>
        <taxon>fabids</taxon>
        <taxon>Malpighiales</taxon>
        <taxon>Salicaceae</taxon>
        <taxon>Saliceae</taxon>
        <taxon>Populus</taxon>
    </lineage>
</organism>
<dbReference type="PIRSF" id="PIRSF000097">
    <property type="entry name" value="AKR"/>
    <property type="match status" value="1"/>
</dbReference>
<dbReference type="GO" id="GO:0016616">
    <property type="term" value="F:oxidoreductase activity, acting on the CH-OH group of donors, NAD or NADP as acceptor"/>
    <property type="evidence" value="ECO:0007669"/>
    <property type="project" value="InterPro"/>
</dbReference>
<evidence type="ECO:0000313" key="6">
    <source>
        <dbReference type="EMBL" id="KAH8491976.1"/>
    </source>
</evidence>
<dbReference type="InterPro" id="IPR044497">
    <property type="entry name" value="AKR4A/B"/>
</dbReference>
<dbReference type="InterPro" id="IPR023210">
    <property type="entry name" value="NADP_OxRdtase_dom"/>
</dbReference>
<dbReference type="PRINTS" id="PR00069">
    <property type="entry name" value="ALDKETRDTASE"/>
</dbReference>
<evidence type="ECO:0000256" key="2">
    <source>
        <dbReference type="PIRSR" id="PIRSR000097-1"/>
    </source>
</evidence>